<accession>A0AAT9HM84</accession>
<sequence>MGRVDEFARVDEGVRETAYGLEGGASVGEPVDGDAGPVDALDDDEEVGVGLREEPVAEVLGGAEPVVVVAEAPVGVVPDVAADLVVEVRAHDTLVVPVAAGHEQPVVLPLRGGPARVPALVAVHSAAPTGGVGVVVEDDREAGVGESAHDGVVHLERGAPPQAGVGGDGVVGDGARVVDHLVGEGQPDAVDPELLETGDDLGHGCAVEAERYPVCVLPA</sequence>
<reference evidence="1" key="2">
    <citation type="submission" date="2024-07" db="EMBL/GenBank/DDBJ databases">
        <title>Streptomyces haneummycinica sp. nov., a new antibiotic-producing actinobacterium isolated from marine sediment.</title>
        <authorList>
            <person name="Uemura M."/>
            <person name="Hamada M."/>
            <person name="Hirano S."/>
            <person name="Kobayashi K."/>
            <person name="Ohshiro T."/>
            <person name="Kobayashi T."/>
            <person name="Terahara T."/>
        </authorList>
    </citation>
    <scope>NUCLEOTIDE SEQUENCE</scope>
    <source>
        <strain evidence="1">KM77-8</strain>
    </source>
</reference>
<name>A0AAT9HM84_9ACTN</name>
<gene>
    <name evidence="1" type="ORF">SHKM778_50320</name>
</gene>
<dbReference type="AlphaFoldDB" id="A0AAT9HM84"/>
<evidence type="ECO:0000313" key="1">
    <source>
        <dbReference type="EMBL" id="BFO18644.1"/>
    </source>
</evidence>
<organism evidence="1">
    <name type="scientific">Streptomyces haneummycinicus</name>
    <dbReference type="NCBI Taxonomy" id="3074435"/>
    <lineage>
        <taxon>Bacteria</taxon>
        <taxon>Bacillati</taxon>
        <taxon>Actinomycetota</taxon>
        <taxon>Actinomycetes</taxon>
        <taxon>Kitasatosporales</taxon>
        <taxon>Streptomycetaceae</taxon>
        <taxon>Streptomyces</taxon>
    </lineage>
</organism>
<dbReference type="EMBL" id="AP035768">
    <property type="protein sequence ID" value="BFO18644.1"/>
    <property type="molecule type" value="Genomic_DNA"/>
</dbReference>
<proteinExistence type="predicted"/>
<reference evidence="1" key="1">
    <citation type="submission" date="2024-06" db="EMBL/GenBank/DDBJ databases">
        <authorList>
            <consortium name="consrtm"/>
            <person name="Uemura M."/>
            <person name="Terahara T."/>
        </authorList>
    </citation>
    <scope>NUCLEOTIDE SEQUENCE</scope>
    <source>
        <strain evidence="1">KM77-8</strain>
    </source>
</reference>
<protein>
    <submittedName>
        <fullName evidence="1">Uncharacterized protein</fullName>
    </submittedName>
</protein>